<protein>
    <recommendedName>
        <fullName evidence="1">DUF31 domain-containing protein</fullName>
    </recommendedName>
</protein>
<dbReference type="Proteomes" id="UP000259328">
    <property type="component" value="Chromosome"/>
</dbReference>
<dbReference type="EMBL" id="LS991953">
    <property type="protein sequence ID" value="SYV93262.1"/>
    <property type="molecule type" value="Genomic_DNA"/>
</dbReference>
<reference evidence="3" key="1">
    <citation type="submission" date="2018-06" db="EMBL/GenBank/DDBJ databases">
        <authorList>
            <consortium name="Pathogen Informatics"/>
        </authorList>
    </citation>
    <scope>NUCLEOTIDE SEQUENCE [LARGE SCALE GENOMIC DNA]</scope>
    <source>
        <strain evidence="3">NCTC10124</strain>
    </source>
</reference>
<organism evidence="2 3">
    <name type="scientific">Mycoplasmopsis synoviae</name>
    <name type="common">Mycoplasma synoviae</name>
    <dbReference type="NCBI Taxonomy" id="2109"/>
    <lineage>
        <taxon>Bacteria</taxon>
        <taxon>Bacillati</taxon>
        <taxon>Mycoplasmatota</taxon>
        <taxon>Mycoplasmoidales</taxon>
        <taxon>Metamycoplasmataceae</taxon>
        <taxon>Mycoplasmopsis</taxon>
    </lineage>
</organism>
<feature type="domain" description="DUF31" evidence="1">
    <location>
        <begin position="2"/>
        <end position="49"/>
    </location>
</feature>
<accession>A0A3B0P8G7</accession>
<dbReference type="Pfam" id="PF01732">
    <property type="entry name" value="Mycop_pep_DUF31"/>
    <property type="match status" value="1"/>
</dbReference>
<dbReference type="InterPro" id="IPR022382">
    <property type="entry name" value="Mycoplasma_peptidase_DUF31"/>
</dbReference>
<dbReference type="AlphaFoldDB" id="A0A3B0P8G7"/>
<name>A0A3B0P8G7_MYCSY</name>
<evidence type="ECO:0000313" key="2">
    <source>
        <dbReference type="EMBL" id="SYV93262.1"/>
    </source>
</evidence>
<proteinExistence type="predicted"/>
<gene>
    <name evidence="2" type="ORF">NCTC10124_00998</name>
</gene>
<evidence type="ECO:0000313" key="3">
    <source>
        <dbReference type="Proteomes" id="UP000259328"/>
    </source>
</evidence>
<feature type="non-terminal residue" evidence="2">
    <location>
        <position position="49"/>
    </location>
</feature>
<sequence>MQTYAIEFFNRNSELEKNPKGISKAYLTYRGTAWILDYELDSNGYPTKW</sequence>
<evidence type="ECO:0000259" key="1">
    <source>
        <dbReference type="Pfam" id="PF01732"/>
    </source>
</evidence>